<dbReference type="Pfam" id="PF02311">
    <property type="entry name" value="AraC_binding"/>
    <property type="match status" value="1"/>
</dbReference>
<name>A0ABW0W3M4_9BACL</name>
<evidence type="ECO:0000256" key="1">
    <source>
        <dbReference type="ARBA" id="ARBA00023015"/>
    </source>
</evidence>
<evidence type="ECO:0000313" key="6">
    <source>
        <dbReference type="Proteomes" id="UP001596047"/>
    </source>
</evidence>
<dbReference type="RefSeq" id="WP_379189612.1">
    <property type="nucleotide sequence ID" value="NZ_JBHSOW010000066.1"/>
</dbReference>
<dbReference type="Gene3D" id="2.60.120.10">
    <property type="entry name" value="Jelly Rolls"/>
    <property type="match status" value="1"/>
</dbReference>
<dbReference type="InterPro" id="IPR003313">
    <property type="entry name" value="AraC-bd"/>
</dbReference>
<protein>
    <submittedName>
        <fullName evidence="5">AraC family transcriptional regulator</fullName>
    </submittedName>
</protein>
<dbReference type="InterPro" id="IPR014710">
    <property type="entry name" value="RmlC-like_jellyroll"/>
</dbReference>
<dbReference type="Gene3D" id="1.10.10.60">
    <property type="entry name" value="Homeodomain-like"/>
    <property type="match status" value="1"/>
</dbReference>
<dbReference type="Pfam" id="PF12833">
    <property type="entry name" value="HTH_18"/>
    <property type="match status" value="1"/>
</dbReference>
<dbReference type="EMBL" id="JBHSOW010000066">
    <property type="protein sequence ID" value="MFC5651016.1"/>
    <property type="molecule type" value="Genomic_DNA"/>
</dbReference>
<keyword evidence="1" id="KW-0805">Transcription regulation</keyword>
<keyword evidence="3" id="KW-0804">Transcription</keyword>
<keyword evidence="6" id="KW-1185">Reference proteome</keyword>
<proteinExistence type="predicted"/>
<dbReference type="InterPro" id="IPR037923">
    <property type="entry name" value="HTH-like"/>
</dbReference>
<dbReference type="PANTHER" id="PTHR43280:SF2">
    <property type="entry name" value="HTH-TYPE TRANSCRIPTIONAL REGULATOR EXSA"/>
    <property type="match status" value="1"/>
</dbReference>
<reference evidence="6" key="1">
    <citation type="journal article" date="2019" name="Int. J. Syst. Evol. Microbiol.">
        <title>The Global Catalogue of Microorganisms (GCM) 10K type strain sequencing project: providing services to taxonomists for standard genome sequencing and annotation.</title>
        <authorList>
            <consortium name="The Broad Institute Genomics Platform"/>
            <consortium name="The Broad Institute Genome Sequencing Center for Infectious Disease"/>
            <person name="Wu L."/>
            <person name="Ma J."/>
        </authorList>
    </citation>
    <scope>NUCLEOTIDE SEQUENCE [LARGE SCALE GENOMIC DNA]</scope>
    <source>
        <strain evidence="6">CGMCC 1.3240</strain>
    </source>
</reference>
<dbReference type="PROSITE" id="PS01124">
    <property type="entry name" value="HTH_ARAC_FAMILY_2"/>
    <property type="match status" value="1"/>
</dbReference>
<keyword evidence="2" id="KW-0238">DNA-binding</keyword>
<evidence type="ECO:0000256" key="2">
    <source>
        <dbReference type="ARBA" id="ARBA00023125"/>
    </source>
</evidence>
<comment type="caution">
    <text evidence="5">The sequence shown here is derived from an EMBL/GenBank/DDBJ whole genome shotgun (WGS) entry which is preliminary data.</text>
</comment>
<evidence type="ECO:0000313" key="5">
    <source>
        <dbReference type="EMBL" id="MFC5651016.1"/>
    </source>
</evidence>
<evidence type="ECO:0000256" key="3">
    <source>
        <dbReference type="ARBA" id="ARBA00023163"/>
    </source>
</evidence>
<dbReference type="SUPFAM" id="SSF46689">
    <property type="entry name" value="Homeodomain-like"/>
    <property type="match status" value="1"/>
</dbReference>
<feature type="domain" description="HTH araC/xylS-type" evidence="4">
    <location>
        <begin position="173"/>
        <end position="271"/>
    </location>
</feature>
<sequence length="275" mass="31971">MQELFLFEADIPFHLFDYSPPERYAEQHWHSFYEIGYCYAGTGSFHIADRTYPVQPGDLMLFPPYEPHIAQSDPAQECRFYFVYFSDAFFQEEDRQLLMSFRNTAIRNLHVEIPPLGAMFAAMLDEYTSKRSGFAALLRSRMLELCVRLHRMDESAHTESSWSGMLKSLSQIKPALEFIHTSYREQIGLKELADVLSLSESRARHLFKEAVGKNFKEYLAFVRIQEAKRLLCASDPSVTDIYLACGFHSSAPFYRSFQQLVGISPLGYRRLHRKE</sequence>
<evidence type="ECO:0000259" key="4">
    <source>
        <dbReference type="PROSITE" id="PS01124"/>
    </source>
</evidence>
<dbReference type="InterPro" id="IPR018060">
    <property type="entry name" value="HTH_AraC"/>
</dbReference>
<gene>
    <name evidence="5" type="ORF">ACFPYJ_18270</name>
</gene>
<dbReference type="InterPro" id="IPR009057">
    <property type="entry name" value="Homeodomain-like_sf"/>
</dbReference>
<accession>A0ABW0W3M4</accession>
<dbReference type="SMART" id="SM00342">
    <property type="entry name" value="HTH_ARAC"/>
    <property type="match status" value="1"/>
</dbReference>
<dbReference type="SUPFAM" id="SSF51215">
    <property type="entry name" value="Regulatory protein AraC"/>
    <property type="match status" value="1"/>
</dbReference>
<dbReference type="Proteomes" id="UP001596047">
    <property type="component" value="Unassembled WGS sequence"/>
</dbReference>
<organism evidence="5 6">
    <name type="scientific">Paenibacillus solisilvae</name>
    <dbReference type="NCBI Taxonomy" id="2486751"/>
    <lineage>
        <taxon>Bacteria</taxon>
        <taxon>Bacillati</taxon>
        <taxon>Bacillota</taxon>
        <taxon>Bacilli</taxon>
        <taxon>Bacillales</taxon>
        <taxon>Paenibacillaceae</taxon>
        <taxon>Paenibacillus</taxon>
    </lineage>
</organism>
<dbReference type="PANTHER" id="PTHR43280">
    <property type="entry name" value="ARAC-FAMILY TRANSCRIPTIONAL REGULATOR"/>
    <property type="match status" value="1"/>
</dbReference>